<organism evidence="2 3">
    <name type="scientific">Heterobasidion irregulare (strain TC 32-1)</name>
    <dbReference type="NCBI Taxonomy" id="747525"/>
    <lineage>
        <taxon>Eukaryota</taxon>
        <taxon>Fungi</taxon>
        <taxon>Dikarya</taxon>
        <taxon>Basidiomycota</taxon>
        <taxon>Agaricomycotina</taxon>
        <taxon>Agaricomycetes</taxon>
        <taxon>Russulales</taxon>
        <taxon>Bondarzewiaceae</taxon>
        <taxon>Heterobasidion</taxon>
        <taxon>Heterobasidion annosum species complex</taxon>
    </lineage>
</organism>
<sequence length="186" mass="21119">MILPTLDIIDMFHDRVRLLEASPTSAAEDIMKTYGSQRVFKYRLIPLRDKLTNIIRYNRPVVVEGPYPDIFPAAETEFSAHKYPFDTLPPLYSHVLPHFVIANAVEKLYGMESIPTHVRDAIVDVLGVDGKRAVQIIKDIQRIYGSWVDTKVPVHFAPDMPQPLPTSKPESSTSRPTKRPRTEIGL</sequence>
<evidence type="ECO:0000256" key="1">
    <source>
        <dbReference type="SAM" id="MobiDB-lite"/>
    </source>
</evidence>
<dbReference type="EMBL" id="KI925460">
    <property type="protein sequence ID" value="ETW80161.1"/>
    <property type="molecule type" value="Genomic_DNA"/>
</dbReference>
<dbReference type="HOGENOM" id="CLU_1454599_0_0_1"/>
<gene>
    <name evidence="2" type="ORF">HETIRDRAFT_171351</name>
</gene>
<proteinExistence type="predicted"/>
<keyword evidence="3" id="KW-1185">Reference proteome</keyword>
<dbReference type="InParanoid" id="W4K540"/>
<evidence type="ECO:0000313" key="3">
    <source>
        <dbReference type="Proteomes" id="UP000030671"/>
    </source>
</evidence>
<dbReference type="AlphaFoldDB" id="W4K540"/>
<dbReference type="GeneID" id="20668330"/>
<evidence type="ECO:0000313" key="2">
    <source>
        <dbReference type="EMBL" id="ETW80161.1"/>
    </source>
</evidence>
<dbReference type="KEGG" id="hir:HETIRDRAFT_171351"/>
<reference evidence="2 3" key="1">
    <citation type="journal article" date="2012" name="New Phytol.">
        <title>Insight into trade-off between wood decay and parasitism from the genome of a fungal forest pathogen.</title>
        <authorList>
            <person name="Olson A."/>
            <person name="Aerts A."/>
            <person name="Asiegbu F."/>
            <person name="Belbahri L."/>
            <person name="Bouzid O."/>
            <person name="Broberg A."/>
            <person name="Canback B."/>
            <person name="Coutinho P.M."/>
            <person name="Cullen D."/>
            <person name="Dalman K."/>
            <person name="Deflorio G."/>
            <person name="van Diepen L.T."/>
            <person name="Dunand C."/>
            <person name="Duplessis S."/>
            <person name="Durling M."/>
            <person name="Gonthier P."/>
            <person name="Grimwood J."/>
            <person name="Fossdal C.G."/>
            <person name="Hansson D."/>
            <person name="Henrissat B."/>
            <person name="Hietala A."/>
            <person name="Himmelstrand K."/>
            <person name="Hoffmeister D."/>
            <person name="Hogberg N."/>
            <person name="James T.Y."/>
            <person name="Karlsson M."/>
            <person name="Kohler A."/>
            <person name="Kues U."/>
            <person name="Lee Y.H."/>
            <person name="Lin Y.C."/>
            <person name="Lind M."/>
            <person name="Lindquist E."/>
            <person name="Lombard V."/>
            <person name="Lucas S."/>
            <person name="Lunden K."/>
            <person name="Morin E."/>
            <person name="Murat C."/>
            <person name="Park J."/>
            <person name="Raffaello T."/>
            <person name="Rouze P."/>
            <person name="Salamov A."/>
            <person name="Schmutz J."/>
            <person name="Solheim H."/>
            <person name="Stahlberg J."/>
            <person name="Velez H."/>
            <person name="de Vries R.P."/>
            <person name="Wiebenga A."/>
            <person name="Woodward S."/>
            <person name="Yakovlev I."/>
            <person name="Garbelotto M."/>
            <person name="Martin F."/>
            <person name="Grigoriev I.V."/>
            <person name="Stenlid J."/>
        </authorList>
    </citation>
    <scope>NUCLEOTIDE SEQUENCE [LARGE SCALE GENOMIC DNA]</scope>
    <source>
        <strain evidence="2 3">TC 32-1</strain>
    </source>
</reference>
<feature type="region of interest" description="Disordered" evidence="1">
    <location>
        <begin position="158"/>
        <end position="186"/>
    </location>
</feature>
<dbReference type="RefSeq" id="XP_009548677.1">
    <property type="nucleotide sequence ID" value="XM_009550382.1"/>
</dbReference>
<name>W4K540_HETIT</name>
<dbReference type="OrthoDB" id="3133596at2759"/>
<protein>
    <submittedName>
        <fullName evidence="2">Uncharacterized protein</fullName>
    </submittedName>
</protein>
<dbReference type="Proteomes" id="UP000030671">
    <property type="component" value="Unassembled WGS sequence"/>
</dbReference>
<accession>W4K540</accession>